<reference evidence="3 4" key="1">
    <citation type="submission" date="2024-05" db="EMBL/GenBank/DDBJ databases">
        <title>Genome sequencing and assembly of Indian major carp, Cirrhinus mrigala (Hamilton, 1822).</title>
        <authorList>
            <person name="Mohindra V."/>
            <person name="Chowdhury L.M."/>
            <person name="Lal K."/>
            <person name="Jena J.K."/>
        </authorList>
    </citation>
    <scope>NUCLEOTIDE SEQUENCE [LARGE SCALE GENOMIC DNA]</scope>
    <source>
        <strain evidence="3">CM1030</strain>
        <tissue evidence="3">Blood</tissue>
    </source>
</reference>
<keyword evidence="4" id="KW-1185">Reference proteome</keyword>
<evidence type="ECO:0000259" key="2">
    <source>
        <dbReference type="Pfam" id="PF13358"/>
    </source>
</evidence>
<dbReference type="AlphaFoldDB" id="A0ABD0MI10"/>
<dbReference type="InterPro" id="IPR052338">
    <property type="entry name" value="Transposase_5"/>
</dbReference>
<dbReference type="Proteomes" id="UP001529510">
    <property type="component" value="Unassembled WGS sequence"/>
</dbReference>
<feature type="domain" description="Transposase Tc1-like" evidence="1">
    <location>
        <begin position="81"/>
        <end position="137"/>
    </location>
</feature>
<dbReference type="InterPro" id="IPR009057">
    <property type="entry name" value="Homeodomain-like_sf"/>
</dbReference>
<evidence type="ECO:0008006" key="5">
    <source>
        <dbReference type="Google" id="ProtNLM"/>
    </source>
</evidence>
<evidence type="ECO:0000313" key="3">
    <source>
        <dbReference type="EMBL" id="KAL0149702.1"/>
    </source>
</evidence>
<dbReference type="SUPFAM" id="SSF46689">
    <property type="entry name" value="Homeodomain-like"/>
    <property type="match status" value="1"/>
</dbReference>
<dbReference type="InterPro" id="IPR036397">
    <property type="entry name" value="RNaseH_sf"/>
</dbReference>
<dbReference type="EMBL" id="JAMKFB020000327">
    <property type="protein sequence ID" value="KAL0149702.1"/>
    <property type="molecule type" value="Genomic_DNA"/>
</dbReference>
<gene>
    <name evidence="3" type="ORF">M9458_054985</name>
</gene>
<feature type="domain" description="Tc1-like transposase DDE" evidence="2">
    <location>
        <begin position="147"/>
        <end position="287"/>
    </location>
</feature>
<proteinExistence type="predicted"/>
<evidence type="ECO:0000259" key="1">
    <source>
        <dbReference type="Pfam" id="PF01498"/>
    </source>
</evidence>
<dbReference type="InterPro" id="IPR002492">
    <property type="entry name" value="Transposase_Tc1-like"/>
</dbReference>
<dbReference type="Pfam" id="PF01498">
    <property type="entry name" value="HTH_Tnp_Tc3_2"/>
    <property type="match status" value="1"/>
</dbReference>
<organism evidence="3 4">
    <name type="scientific">Cirrhinus mrigala</name>
    <name type="common">Mrigala</name>
    <dbReference type="NCBI Taxonomy" id="683832"/>
    <lineage>
        <taxon>Eukaryota</taxon>
        <taxon>Metazoa</taxon>
        <taxon>Chordata</taxon>
        <taxon>Craniata</taxon>
        <taxon>Vertebrata</taxon>
        <taxon>Euteleostomi</taxon>
        <taxon>Actinopterygii</taxon>
        <taxon>Neopterygii</taxon>
        <taxon>Teleostei</taxon>
        <taxon>Ostariophysi</taxon>
        <taxon>Cypriniformes</taxon>
        <taxon>Cyprinidae</taxon>
        <taxon>Labeoninae</taxon>
        <taxon>Labeonini</taxon>
        <taxon>Cirrhinus</taxon>
    </lineage>
</organism>
<accession>A0ABD0MI10</accession>
<dbReference type="PANTHER" id="PTHR23022">
    <property type="entry name" value="TRANSPOSABLE ELEMENT-RELATED"/>
    <property type="match status" value="1"/>
</dbReference>
<protein>
    <recommendedName>
        <fullName evidence="5">Transposase</fullName>
    </recommendedName>
</protein>
<dbReference type="Pfam" id="PF13358">
    <property type="entry name" value="DDE_3"/>
    <property type="match status" value="1"/>
</dbReference>
<name>A0ABD0MI10_CIRMR</name>
<dbReference type="Gene3D" id="3.30.420.10">
    <property type="entry name" value="Ribonuclease H-like superfamily/Ribonuclease H"/>
    <property type="match status" value="1"/>
</dbReference>
<dbReference type="InterPro" id="IPR038717">
    <property type="entry name" value="Tc1-like_DDE_dom"/>
</dbReference>
<sequence>MPQMSQGLRERAICILTAGMSTRPVACELNVHFSTISRLRRRFREFGSTSNQLHNCRPRVTTPAQDLHIQHLHLPDRLRPATQIAAATIGLHNQRISAQTVRKHLREAHLHARHPHQGLDLTAVCRRNRLEWANAHIQWHLALRKGVLFTDESRFSLYRADGRQRVWRPVGERFADVDVVDRVPHGGSGVMVWAGVCYGQQTQVHFTDGILNAQRYRDEILRPIVVPFIHNHHLMLQHDNAQPHVARICTQFLEAENIPVLAWPAYSPDMSPTELVWDALDRRIQQRVPVPANIQQLRTAIKEEWTNISQATINNLINSMRRRCVALREANGGHTRY</sequence>
<evidence type="ECO:0000313" key="4">
    <source>
        <dbReference type="Proteomes" id="UP001529510"/>
    </source>
</evidence>
<comment type="caution">
    <text evidence="3">The sequence shown here is derived from an EMBL/GenBank/DDBJ whole genome shotgun (WGS) entry which is preliminary data.</text>
</comment>
<dbReference type="PANTHER" id="PTHR23022:SF135">
    <property type="entry name" value="SI:DKEY-77F5.3"/>
    <property type="match status" value="1"/>
</dbReference>